<dbReference type="eggNOG" id="ENOG502S07M">
    <property type="taxonomic scope" value="Eukaryota"/>
</dbReference>
<dbReference type="KEGG" id="lcm:102346462"/>
<dbReference type="GO" id="GO:0005737">
    <property type="term" value="C:cytoplasm"/>
    <property type="evidence" value="ECO:0007669"/>
    <property type="project" value="UniProtKB-SubCell"/>
</dbReference>
<dbReference type="PANTHER" id="PTHR13445:SF3">
    <property type="entry name" value="U5 SMALL NUCLEAR RIBONUCLEOPROTEIN TSSC4"/>
    <property type="match status" value="1"/>
</dbReference>
<comment type="subcellular location">
    <subcellularLocation>
        <location evidence="2">Cytoplasm</location>
    </subcellularLocation>
    <subcellularLocation>
        <location evidence="1">Nucleus</location>
    </subcellularLocation>
</comment>
<evidence type="ECO:0000256" key="3">
    <source>
        <dbReference type="ARBA" id="ARBA00010362"/>
    </source>
</evidence>
<organism evidence="12 13">
    <name type="scientific">Latimeria chalumnae</name>
    <name type="common">Coelacanth</name>
    <dbReference type="NCBI Taxonomy" id="7897"/>
    <lineage>
        <taxon>Eukaryota</taxon>
        <taxon>Metazoa</taxon>
        <taxon>Chordata</taxon>
        <taxon>Craniata</taxon>
        <taxon>Vertebrata</taxon>
        <taxon>Euteleostomi</taxon>
        <taxon>Coelacanthiformes</taxon>
        <taxon>Coelacanthidae</taxon>
        <taxon>Latimeria</taxon>
    </lineage>
</organism>
<dbReference type="InParanoid" id="H3B4U0"/>
<evidence type="ECO:0000256" key="1">
    <source>
        <dbReference type="ARBA" id="ARBA00004123"/>
    </source>
</evidence>
<dbReference type="STRING" id="7897.ENSLACP00000016911"/>
<feature type="region of interest" description="Disordered" evidence="11">
    <location>
        <begin position="103"/>
        <end position="149"/>
    </location>
</feature>
<sequence length="350" mass="38778">MADKEGSGASTGIVSHKATDYELELPSDTASLSDSDPEDVDLLAEPEVSTISPEEPFLEPVDSFGGTQQCPRVGGQSPQQAFQLKGTTSSFSLRSQSIFEGLENPTRLSLPTLNNNSDEEEDVIDGPFKRPLPQPAPRRAAGDAAAGKRRIVGKKVSAVPDYVAHPERWTKYSLEDVEETSDRKNKMVALEFLEGLQKSREKKMSLDIDKSFVPCFNQGLSSSAEEKIVFSKPTKAPLEKEEARDVQHEDEAMVMKDSKPNRSHKALKKPSLKLEDPEKVELEHLAYEDEKEGEGGLPEVQDKKKPVEGSRKRSNTGQDKTLEEPGGFHNNRKINRKNIRAKGHQEEEAD</sequence>
<dbReference type="OMA" id="AWNDEEQ"/>
<reference evidence="13" key="1">
    <citation type="submission" date="2011-08" db="EMBL/GenBank/DDBJ databases">
        <title>The draft genome of Latimeria chalumnae.</title>
        <authorList>
            <person name="Di Palma F."/>
            <person name="Alfoldi J."/>
            <person name="Johnson J."/>
            <person name="Berlin A."/>
            <person name="Gnerre S."/>
            <person name="Jaffe D."/>
            <person name="MacCallum I."/>
            <person name="Young S."/>
            <person name="Walker B.J."/>
            <person name="Lander E."/>
            <person name="Lindblad-Toh K."/>
        </authorList>
    </citation>
    <scope>NUCLEOTIDE SEQUENCE [LARGE SCALE GENOMIC DNA]</scope>
    <source>
        <strain evidence="13">Wild caught</strain>
    </source>
</reference>
<keyword evidence="6" id="KW-0747">Spliceosome</keyword>
<dbReference type="OrthoDB" id="1906282at2759"/>
<dbReference type="GeneID" id="102346462"/>
<dbReference type="Ensembl" id="ENSLACT00000017030.1">
    <property type="protein sequence ID" value="ENSLACP00000016911.1"/>
    <property type="gene ID" value="ENSLACG00000014897.1"/>
</dbReference>
<feature type="region of interest" description="Disordered" evidence="11">
    <location>
        <begin position="1"/>
        <end position="78"/>
    </location>
</feature>
<evidence type="ECO:0000256" key="4">
    <source>
        <dbReference type="ARBA" id="ARBA00022490"/>
    </source>
</evidence>
<dbReference type="FunCoup" id="H3B4U0">
    <property type="interactions" value="1745"/>
</dbReference>
<keyword evidence="13" id="KW-1185">Reference proteome</keyword>
<dbReference type="GO" id="GO:0008380">
    <property type="term" value="P:RNA splicing"/>
    <property type="evidence" value="ECO:0007669"/>
    <property type="project" value="UniProtKB-KW"/>
</dbReference>
<dbReference type="CTD" id="10078"/>
<dbReference type="RefSeq" id="XP_005996132.1">
    <property type="nucleotide sequence ID" value="XM_005996070.3"/>
</dbReference>
<gene>
    <name evidence="12" type="primary">TSSC4</name>
</gene>
<dbReference type="GeneTree" id="ENSGT00390000011846"/>
<reference evidence="12" key="2">
    <citation type="submission" date="2025-08" db="UniProtKB">
        <authorList>
            <consortium name="Ensembl"/>
        </authorList>
    </citation>
    <scope>IDENTIFICATION</scope>
</reference>
<evidence type="ECO:0000256" key="7">
    <source>
        <dbReference type="ARBA" id="ARBA00023187"/>
    </source>
</evidence>
<feature type="compositionally biased region" description="Basic and acidic residues" evidence="11">
    <location>
        <begin position="300"/>
        <end position="311"/>
    </location>
</feature>
<keyword evidence="5" id="KW-0507">mRNA processing</keyword>
<evidence type="ECO:0000256" key="11">
    <source>
        <dbReference type="SAM" id="MobiDB-lite"/>
    </source>
</evidence>
<feature type="region of interest" description="Disordered" evidence="11">
    <location>
        <begin position="227"/>
        <end position="350"/>
    </location>
</feature>
<dbReference type="Proteomes" id="UP000008672">
    <property type="component" value="Unassembled WGS sequence"/>
</dbReference>
<feature type="compositionally biased region" description="Polar residues" evidence="11">
    <location>
        <begin position="106"/>
        <end position="116"/>
    </location>
</feature>
<feature type="compositionally biased region" description="Basic residues" evidence="11">
    <location>
        <begin position="261"/>
        <end position="271"/>
    </location>
</feature>
<dbReference type="HOGENOM" id="CLU_077569_0_0_1"/>
<feature type="compositionally biased region" description="Basic and acidic residues" evidence="11">
    <location>
        <begin position="237"/>
        <end position="260"/>
    </location>
</feature>
<dbReference type="EMBL" id="AFYH01071028">
    <property type="status" value="NOT_ANNOTATED_CDS"/>
    <property type="molecule type" value="Genomic_DNA"/>
</dbReference>
<comment type="function">
    <text evidence="10">Protein associated with the U5 snRNP, during its maturation and its post-splicing recycling and which is required for spliceosomal tri-snRNP complex assembly in the nucleus. Has a molecular sequestering activity and transiently hinders SNRNP200 binding sites for constitutive splicing factors that intervene later during the assembly of the spliceosome and splicing. Together with its molecular sequestering activity, may also function as a molecular adapter and placeholder, coordinating the assembly of the U5 snRNP and its association with the U4/U6 di-snRNP.</text>
</comment>
<proteinExistence type="inferred from homology"/>
<protein>
    <recommendedName>
        <fullName evidence="9">U5 small nuclear ribonucleoprotein TSSC4</fullName>
    </recommendedName>
</protein>
<evidence type="ECO:0000256" key="6">
    <source>
        <dbReference type="ARBA" id="ARBA00022728"/>
    </source>
</evidence>
<keyword evidence="7" id="KW-0508">mRNA splicing</keyword>
<dbReference type="InterPro" id="IPR029338">
    <property type="entry name" value="TSSC4"/>
</dbReference>
<evidence type="ECO:0000256" key="8">
    <source>
        <dbReference type="ARBA" id="ARBA00023242"/>
    </source>
</evidence>
<feature type="compositionally biased region" description="Basic residues" evidence="11">
    <location>
        <begin position="330"/>
        <end position="342"/>
    </location>
</feature>
<feature type="compositionally biased region" description="Polar residues" evidence="11">
    <location>
        <begin position="65"/>
        <end position="78"/>
    </location>
</feature>
<dbReference type="GO" id="GO:0005681">
    <property type="term" value="C:spliceosomal complex"/>
    <property type="evidence" value="ECO:0007669"/>
    <property type="project" value="UniProtKB-KW"/>
</dbReference>
<accession>H3B4U0</accession>
<evidence type="ECO:0000256" key="5">
    <source>
        <dbReference type="ARBA" id="ARBA00022664"/>
    </source>
</evidence>
<dbReference type="RefSeq" id="XP_005996131.1">
    <property type="nucleotide sequence ID" value="XM_005996069.3"/>
</dbReference>
<dbReference type="AlphaFoldDB" id="H3B4U0"/>
<evidence type="ECO:0000256" key="9">
    <source>
        <dbReference type="ARBA" id="ARBA00035304"/>
    </source>
</evidence>
<evidence type="ECO:0000256" key="10">
    <source>
        <dbReference type="ARBA" id="ARBA00045970"/>
    </source>
</evidence>
<dbReference type="Pfam" id="PF15264">
    <property type="entry name" value="TSSC4"/>
    <property type="match status" value="1"/>
</dbReference>
<keyword evidence="4" id="KW-0963">Cytoplasm</keyword>
<dbReference type="RefSeq" id="XP_005996134.1">
    <property type="nucleotide sequence ID" value="XM_005996072.3"/>
</dbReference>
<comment type="similarity">
    <text evidence="3">Belongs to the TSSC4 family.</text>
</comment>
<evidence type="ECO:0000256" key="2">
    <source>
        <dbReference type="ARBA" id="ARBA00004496"/>
    </source>
</evidence>
<evidence type="ECO:0000313" key="12">
    <source>
        <dbReference type="Ensembl" id="ENSLACP00000016911.1"/>
    </source>
</evidence>
<evidence type="ECO:0000313" key="13">
    <source>
        <dbReference type="Proteomes" id="UP000008672"/>
    </source>
</evidence>
<feature type="compositionally biased region" description="Acidic residues" evidence="11">
    <location>
        <begin position="35"/>
        <end position="44"/>
    </location>
</feature>
<dbReference type="GO" id="GO:0006397">
    <property type="term" value="P:mRNA processing"/>
    <property type="evidence" value="ECO:0007669"/>
    <property type="project" value="UniProtKB-KW"/>
</dbReference>
<reference evidence="12" key="3">
    <citation type="submission" date="2025-09" db="UniProtKB">
        <authorList>
            <consortium name="Ensembl"/>
        </authorList>
    </citation>
    <scope>IDENTIFICATION</scope>
</reference>
<dbReference type="PANTHER" id="PTHR13445">
    <property type="entry name" value="TUMOR SUPPRESSING SUBTRANSFERABLE CANDIDATE 4 TSSC4"/>
    <property type="match status" value="1"/>
</dbReference>
<name>H3B4U0_LATCH</name>
<feature type="compositionally biased region" description="Basic and acidic residues" evidence="11">
    <location>
        <begin position="272"/>
        <end position="288"/>
    </location>
</feature>
<keyword evidence="8" id="KW-0539">Nucleus</keyword>
<dbReference type="RefSeq" id="XP_005996133.1">
    <property type="nucleotide sequence ID" value="XM_005996071.3"/>
</dbReference>
<dbReference type="Bgee" id="ENSLACG00000014897">
    <property type="expression patterns" value="Expressed in muscle tissue and 6 other cell types or tissues"/>
</dbReference>